<name>A0A6N9H832_9MICO</name>
<dbReference type="EMBL" id="WWEQ01000033">
    <property type="protein sequence ID" value="MYM20041.1"/>
    <property type="molecule type" value="Genomic_DNA"/>
</dbReference>
<dbReference type="Proteomes" id="UP000469215">
    <property type="component" value="Unassembled WGS sequence"/>
</dbReference>
<dbReference type="GO" id="GO:0003919">
    <property type="term" value="F:FMN adenylyltransferase activity"/>
    <property type="evidence" value="ECO:0007669"/>
    <property type="project" value="UniProtKB-UniRule"/>
</dbReference>
<evidence type="ECO:0000256" key="8">
    <source>
        <dbReference type="ARBA" id="ARBA00022741"/>
    </source>
</evidence>
<evidence type="ECO:0000256" key="12">
    <source>
        <dbReference type="ARBA" id="ARBA00023268"/>
    </source>
</evidence>
<dbReference type="RefSeq" id="WP_160953464.1">
    <property type="nucleotide sequence ID" value="NZ_WWEQ01000033.1"/>
</dbReference>
<dbReference type="SUPFAM" id="SSF82114">
    <property type="entry name" value="Riboflavin kinase-like"/>
    <property type="match status" value="1"/>
</dbReference>
<dbReference type="PANTHER" id="PTHR22749">
    <property type="entry name" value="RIBOFLAVIN KINASE/FMN ADENYLYLTRANSFERASE"/>
    <property type="match status" value="1"/>
</dbReference>
<keyword evidence="4 15" id="KW-0285">Flavoprotein</keyword>
<accession>A0A6N9H832</accession>
<dbReference type="UniPathway" id="UPA00277">
    <property type="reaction ID" value="UER00407"/>
</dbReference>
<comment type="similarity">
    <text evidence="15">Belongs to the ribF family.</text>
</comment>
<dbReference type="InterPro" id="IPR023465">
    <property type="entry name" value="Riboflavin_kinase_dom_sf"/>
</dbReference>
<evidence type="ECO:0000256" key="15">
    <source>
        <dbReference type="PIRNR" id="PIRNR004491"/>
    </source>
</evidence>
<reference evidence="17 18" key="1">
    <citation type="submission" date="2020-01" db="EMBL/GenBank/DDBJ databases">
        <authorList>
            <person name="Deng T."/>
        </authorList>
    </citation>
    <scope>NUCLEOTIDE SEQUENCE [LARGE SCALE GENOMIC DNA]</scope>
    <source>
        <strain evidence="17 18">5221</strain>
    </source>
</reference>
<dbReference type="FunFam" id="3.40.50.620:FF:000021">
    <property type="entry name" value="Riboflavin biosynthesis protein"/>
    <property type="match status" value="1"/>
</dbReference>
<proteinExistence type="inferred from homology"/>
<dbReference type="PANTHER" id="PTHR22749:SF6">
    <property type="entry name" value="RIBOFLAVIN KINASE"/>
    <property type="match status" value="1"/>
</dbReference>
<comment type="function">
    <text evidence="1">Catalyzes the phosphorylation of riboflavin to FMN followed by the adenylation of FMN to FAD.</text>
</comment>
<comment type="catalytic activity">
    <reaction evidence="13 15">
        <text>riboflavin + ATP = FMN + ADP + H(+)</text>
        <dbReference type="Rhea" id="RHEA:14357"/>
        <dbReference type="ChEBI" id="CHEBI:15378"/>
        <dbReference type="ChEBI" id="CHEBI:30616"/>
        <dbReference type="ChEBI" id="CHEBI:57986"/>
        <dbReference type="ChEBI" id="CHEBI:58210"/>
        <dbReference type="ChEBI" id="CHEBI:456216"/>
        <dbReference type="EC" id="2.7.1.26"/>
    </reaction>
</comment>
<evidence type="ECO:0000259" key="16">
    <source>
        <dbReference type="SMART" id="SM00904"/>
    </source>
</evidence>
<evidence type="ECO:0000256" key="7">
    <source>
        <dbReference type="ARBA" id="ARBA00022695"/>
    </source>
</evidence>
<dbReference type="GO" id="GO:0008531">
    <property type="term" value="F:riboflavin kinase activity"/>
    <property type="evidence" value="ECO:0007669"/>
    <property type="project" value="UniProtKB-UniRule"/>
</dbReference>
<dbReference type="InterPro" id="IPR014729">
    <property type="entry name" value="Rossmann-like_a/b/a_fold"/>
</dbReference>
<dbReference type="NCBIfam" id="NF004160">
    <property type="entry name" value="PRK05627.1-3"/>
    <property type="match status" value="1"/>
</dbReference>
<dbReference type="Pfam" id="PF06574">
    <property type="entry name" value="FAD_syn"/>
    <property type="match status" value="1"/>
</dbReference>
<evidence type="ECO:0000313" key="17">
    <source>
        <dbReference type="EMBL" id="MYM20041.1"/>
    </source>
</evidence>
<evidence type="ECO:0000256" key="9">
    <source>
        <dbReference type="ARBA" id="ARBA00022777"/>
    </source>
</evidence>
<dbReference type="SMART" id="SM00904">
    <property type="entry name" value="Flavokinase"/>
    <property type="match status" value="1"/>
</dbReference>
<dbReference type="AlphaFoldDB" id="A0A6N9H832"/>
<keyword evidence="10 15" id="KW-0274">FAD</keyword>
<dbReference type="EC" id="2.7.1.26" evidence="15"/>
<evidence type="ECO:0000256" key="4">
    <source>
        <dbReference type="ARBA" id="ARBA00022630"/>
    </source>
</evidence>
<evidence type="ECO:0000256" key="13">
    <source>
        <dbReference type="ARBA" id="ARBA00047880"/>
    </source>
</evidence>
<dbReference type="GO" id="GO:0009231">
    <property type="term" value="P:riboflavin biosynthetic process"/>
    <property type="evidence" value="ECO:0007669"/>
    <property type="project" value="InterPro"/>
</dbReference>
<evidence type="ECO:0000256" key="6">
    <source>
        <dbReference type="ARBA" id="ARBA00022679"/>
    </source>
</evidence>
<dbReference type="GO" id="GO:0005524">
    <property type="term" value="F:ATP binding"/>
    <property type="evidence" value="ECO:0007669"/>
    <property type="project" value="UniProtKB-UniRule"/>
</dbReference>
<protein>
    <recommendedName>
        <fullName evidence="15">Riboflavin biosynthesis protein</fullName>
    </recommendedName>
    <domain>
        <recommendedName>
            <fullName evidence="15">Riboflavin kinase</fullName>
            <ecNumber evidence="15">2.7.1.26</ecNumber>
        </recommendedName>
        <alternativeName>
            <fullName evidence="15">Flavokinase</fullName>
        </alternativeName>
    </domain>
    <domain>
        <recommendedName>
            <fullName evidence="15">FMN adenylyltransferase</fullName>
            <ecNumber evidence="15">2.7.7.2</ecNumber>
        </recommendedName>
        <alternativeName>
            <fullName evidence="15">FAD pyrophosphorylase</fullName>
        </alternativeName>
        <alternativeName>
            <fullName evidence="15">FAD synthase</fullName>
        </alternativeName>
    </domain>
</protein>
<evidence type="ECO:0000256" key="2">
    <source>
        <dbReference type="ARBA" id="ARBA00004726"/>
    </source>
</evidence>
<comment type="pathway">
    <text evidence="2 15">Cofactor biosynthesis; FAD biosynthesis; FAD from FMN: step 1/1.</text>
</comment>
<sequence length="311" mass="33291">MEVFSSVADIPEGFGPTAVTLGNFDGVHRGHRAVLGRLAELAAARGLRSLAVTFDPHPAAVHRPGEAPEIICPQAEKITRMATTGIDALLIQHYSLEFARQSPADFVLDYLVTGLRARLIAVGADVRFGQDNAGTIDTLRELGGAHGFEVFTIDEVGDGQRFSSTRIRGLVQAGEVADAARELGQPHTLEGTVVHGDARGRLMGFPTANLSAEHEGVIPADGVYAGWVAFSTEPGRFPAAISIGTNPTFEGCERRVEAHVVGVEFPDLDVYGAHMSIEFVARIRGQVAFEGMDALMEQMHRDLDDVRAVLG</sequence>
<evidence type="ECO:0000256" key="10">
    <source>
        <dbReference type="ARBA" id="ARBA00022827"/>
    </source>
</evidence>
<dbReference type="InterPro" id="IPR023468">
    <property type="entry name" value="Riboflavin_kinase"/>
</dbReference>
<comment type="caution">
    <text evidence="17">The sequence shown here is derived from an EMBL/GenBank/DDBJ whole genome shotgun (WGS) entry which is preliminary data.</text>
</comment>
<evidence type="ECO:0000313" key="18">
    <source>
        <dbReference type="Proteomes" id="UP000469215"/>
    </source>
</evidence>
<evidence type="ECO:0000256" key="5">
    <source>
        <dbReference type="ARBA" id="ARBA00022643"/>
    </source>
</evidence>
<evidence type="ECO:0000256" key="14">
    <source>
        <dbReference type="ARBA" id="ARBA00049494"/>
    </source>
</evidence>
<keyword evidence="11 15" id="KW-0067">ATP-binding</keyword>
<evidence type="ECO:0000256" key="11">
    <source>
        <dbReference type="ARBA" id="ARBA00022840"/>
    </source>
</evidence>
<dbReference type="InterPro" id="IPR015864">
    <property type="entry name" value="FAD_synthase"/>
</dbReference>
<keyword evidence="9 15" id="KW-0418">Kinase</keyword>
<organism evidence="17 18">
    <name type="scientific">Brevibacterium rongguiense</name>
    <dbReference type="NCBI Taxonomy" id="2695267"/>
    <lineage>
        <taxon>Bacteria</taxon>
        <taxon>Bacillati</taxon>
        <taxon>Actinomycetota</taxon>
        <taxon>Actinomycetes</taxon>
        <taxon>Micrococcales</taxon>
        <taxon>Brevibacteriaceae</taxon>
        <taxon>Brevibacterium</taxon>
    </lineage>
</organism>
<dbReference type="CDD" id="cd02064">
    <property type="entry name" value="FAD_synthetase_N"/>
    <property type="match status" value="1"/>
</dbReference>
<dbReference type="FunFam" id="2.40.30.30:FF:000003">
    <property type="entry name" value="Riboflavin biosynthesis protein"/>
    <property type="match status" value="1"/>
</dbReference>
<dbReference type="GO" id="GO:0006747">
    <property type="term" value="P:FAD biosynthetic process"/>
    <property type="evidence" value="ECO:0007669"/>
    <property type="project" value="UniProtKB-UniRule"/>
</dbReference>
<keyword evidence="5 15" id="KW-0288">FMN</keyword>
<dbReference type="Gene3D" id="2.40.30.30">
    <property type="entry name" value="Riboflavin kinase-like"/>
    <property type="match status" value="1"/>
</dbReference>
<dbReference type="EC" id="2.7.7.2" evidence="15"/>
<comment type="pathway">
    <text evidence="3 15">Cofactor biosynthesis; FMN biosynthesis; FMN from riboflavin (ATP route): step 1/1.</text>
</comment>
<keyword evidence="12" id="KW-0511">Multifunctional enzyme</keyword>
<evidence type="ECO:0000256" key="1">
    <source>
        <dbReference type="ARBA" id="ARBA00002121"/>
    </source>
</evidence>
<gene>
    <name evidence="17" type="ORF">GSY69_08705</name>
</gene>
<comment type="catalytic activity">
    <reaction evidence="14 15">
        <text>FMN + ATP + H(+) = FAD + diphosphate</text>
        <dbReference type="Rhea" id="RHEA:17237"/>
        <dbReference type="ChEBI" id="CHEBI:15378"/>
        <dbReference type="ChEBI" id="CHEBI:30616"/>
        <dbReference type="ChEBI" id="CHEBI:33019"/>
        <dbReference type="ChEBI" id="CHEBI:57692"/>
        <dbReference type="ChEBI" id="CHEBI:58210"/>
        <dbReference type="EC" id="2.7.7.2"/>
    </reaction>
</comment>
<dbReference type="InterPro" id="IPR002606">
    <property type="entry name" value="Riboflavin_kinase_bac"/>
</dbReference>
<keyword evidence="7 15" id="KW-0548">Nucleotidyltransferase</keyword>
<keyword evidence="6 15" id="KW-0808">Transferase</keyword>
<keyword evidence="8 15" id="KW-0547">Nucleotide-binding</keyword>
<feature type="domain" description="Riboflavin kinase" evidence="16">
    <location>
        <begin position="182"/>
        <end position="311"/>
    </location>
</feature>
<dbReference type="GO" id="GO:0009398">
    <property type="term" value="P:FMN biosynthetic process"/>
    <property type="evidence" value="ECO:0007669"/>
    <property type="project" value="UniProtKB-UniRule"/>
</dbReference>
<dbReference type="NCBIfam" id="TIGR00083">
    <property type="entry name" value="ribF"/>
    <property type="match status" value="1"/>
</dbReference>
<dbReference type="Pfam" id="PF01687">
    <property type="entry name" value="Flavokinase"/>
    <property type="match status" value="1"/>
</dbReference>
<dbReference type="Gene3D" id="3.40.50.620">
    <property type="entry name" value="HUPs"/>
    <property type="match status" value="1"/>
</dbReference>
<dbReference type="UniPathway" id="UPA00276">
    <property type="reaction ID" value="UER00406"/>
</dbReference>
<dbReference type="InterPro" id="IPR015865">
    <property type="entry name" value="Riboflavin_kinase_bac/euk"/>
</dbReference>
<evidence type="ECO:0000256" key="3">
    <source>
        <dbReference type="ARBA" id="ARBA00005201"/>
    </source>
</evidence>
<dbReference type="PIRSF" id="PIRSF004491">
    <property type="entry name" value="FAD_Synth"/>
    <property type="match status" value="1"/>
</dbReference>
<keyword evidence="18" id="KW-1185">Reference proteome</keyword>
<dbReference type="SUPFAM" id="SSF52374">
    <property type="entry name" value="Nucleotidylyl transferase"/>
    <property type="match status" value="1"/>
</dbReference>